<reference evidence="3" key="1">
    <citation type="submission" date="2021-01" db="EMBL/GenBank/DDBJ databases">
        <authorList>
            <person name="Kaushik A."/>
        </authorList>
    </citation>
    <scope>NUCLEOTIDE SEQUENCE</scope>
    <source>
        <strain evidence="3">AG1-1A</strain>
    </source>
</reference>
<feature type="non-terminal residue" evidence="3">
    <location>
        <position position="1"/>
    </location>
</feature>
<protein>
    <recommendedName>
        <fullName evidence="2">DUF6535 domain-containing protein</fullName>
    </recommendedName>
</protein>
<feature type="compositionally biased region" description="Polar residues" evidence="1">
    <location>
        <begin position="1"/>
        <end position="10"/>
    </location>
</feature>
<evidence type="ECO:0000313" key="3">
    <source>
        <dbReference type="EMBL" id="CAE6491965.1"/>
    </source>
</evidence>
<evidence type="ECO:0000259" key="2">
    <source>
        <dbReference type="Pfam" id="PF20153"/>
    </source>
</evidence>
<accession>A0A8H3H812</accession>
<feature type="region of interest" description="Disordered" evidence="1">
    <location>
        <begin position="1"/>
        <end position="39"/>
    </location>
</feature>
<evidence type="ECO:0000313" key="4">
    <source>
        <dbReference type="Proteomes" id="UP000663840"/>
    </source>
</evidence>
<organism evidence="3 4">
    <name type="scientific">Rhizoctonia solani</name>
    <dbReference type="NCBI Taxonomy" id="456999"/>
    <lineage>
        <taxon>Eukaryota</taxon>
        <taxon>Fungi</taxon>
        <taxon>Dikarya</taxon>
        <taxon>Basidiomycota</taxon>
        <taxon>Agaricomycotina</taxon>
        <taxon>Agaricomycetes</taxon>
        <taxon>Cantharellales</taxon>
        <taxon>Ceratobasidiaceae</taxon>
        <taxon>Rhizoctonia</taxon>
    </lineage>
</organism>
<feature type="domain" description="DUF6535" evidence="2">
    <location>
        <begin position="90"/>
        <end position="182"/>
    </location>
</feature>
<name>A0A8H3H812_9AGAM</name>
<dbReference type="Pfam" id="PF20153">
    <property type="entry name" value="DUF6535"/>
    <property type="match status" value="1"/>
</dbReference>
<dbReference type="EMBL" id="CAJMWR010004266">
    <property type="protein sequence ID" value="CAE6491965.1"/>
    <property type="molecule type" value="Genomic_DNA"/>
</dbReference>
<evidence type="ECO:0000256" key="1">
    <source>
        <dbReference type="SAM" id="MobiDB-lite"/>
    </source>
</evidence>
<dbReference type="Proteomes" id="UP000663840">
    <property type="component" value="Unassembled WGS sequence"/>
</dbReference>
<sequence length="207" mass="22666">IFYQTATATHRPSPPTSVLLPHFHDKHRRERSKSLPPTINGLASRKAEEKPGNAAPKISKAYAQSHVNDDWSHLEPDEQGAELAREARVWKVYVGETDKWDKEVIEGWEKRIYGRSFGFLIESSSMLKEDPNDVSAAALVAISQALVTIATSNSSAASLLEPISTTNFIPPQNAVTVNILWIGVIHSGLAVLDTHEIRHIAGSASGK</sequence>
<gene>
    <name evidence="3" type="ORF">RDB_LOCUS149344</name>
</gene>
<dbReference type="InterPro" id="IPR045338">
    <property type="entry name" value="DUF6535"/>
</dbReference>
<comment type="caution">
    <text evidence="3">The sequence shown here is derived from an EMBL/GenBank/DDBJ whole genome shotgun (WGS) entry which is preliminary data.</text>
</comment>
<dbReference type="AlphaFoldDB" id="A0A8H3H812"/>
<proteinExistence type="predicted"/>